<gene>
    <name evidence="2" type="ORF">NTJ_11433</name>
</gene>
<keyword evidence="3" id="KW-1185">Reference proteome</keyword>
<evidence type="ECO:0008006" key="4">
    <source>
        <dbReference type="Google" id="ProtNLM"/>
    </source>
</evidence>
<feature type="signal peptide" evidence="1">
    <location>
        <begin position="1"/>
        <end position="16"/>
    </location>
</feature>
<organism evidence="2 3">
    <name type="scientific">Nesidiocoris tenuis</name>
    <dbReference type="NCBI Taxonomy" id="355587"/>
    <lineage>
        <taxon>Eukaryota</taxon>
        <taxon>Metazoa</taxon>
        <taxon>Ecdysozoa</taxon>
        <taxon>Arthropoda</taxon>
        <taxon>Hexapoda</taxon>
        <taxon>Insecta</taxon>
        <taxon>Pterygota</taxon>
        <taxon>Neoptera</taxon>
        <taxon>Paraneoptera</taxon>
        <taxon>Hemiptera</taxon>
        <taxon>Heteroptera</taxon>
        <taxon>Panheteroptera</taxon>
        <taxon>Cimicomorpha</taxon>
        <taxon>Miridae</taxon>
        <taxon>Dicyphina</taxon>
        <taxon>Nesidiocoris</taxon>
    </lineage>
</organism>
<accession>A0ABN7B2Y6</accession>
<dbReference type="EMBL" id="AP028917">
    <property type="protein sequence ID" value="BES98618.1"/>
    <property type="molecule type" value="Genomic_DNA"/>
</dbReference>
<keyword evidence="1" id="KW-0732">Signal</keyword>
<reference evidence="2 3" key="1">
    <citation type="submission" date="2023-09" db="EMBL/GenBank/DDBJ databases">
        <title>Nesidiocoris tenuis whole genome shotgun sequence.</title>
        <authorList>
            <person name="Shibata T."/>
            <person name="Shimoda M."/>
            <person name="Kobayashi T."/>
            <person name="Uehara T."/>
        </authorList>
    </citation>
    <scope>NUCLEOTIDE SEQUENCE [LARGE SCALE GENOMIC DNA]</scope>
    <source>
        <strain evidence="2 3">Japan</strain>
    </source>
</reference>
<evidence type="ECO:0000313" key="3">
    <source>
        <dbReference type="Proteomes" id="UP001307889"/>
    </source>
</evidence>
<feature type="chain" id="PRO_5047516632" description="TMhelix containing protein" evidence="1">
    <location>
        <begin position="17"/>
        <end position="119"/>
    </location>
</feature>
<dbReference type="Proteomes" id="UP001307889">
    <property type="component" value="Chromosome 9"/>
</dbReference>
<evidence type="ECO:0000313" key="2">
    <source>
        <dbReference type="EMBL" id="BES98618.1"/>
    </source>
</evidence>
<proteinExistence type="predicted"/>
<protein>
    <recommendedName>
        <fullName evidence="4">TMhelix containing protein</fullName>
    </recommendedName>
</protein>
<name>A0ABN7B2Y6_9HEMI</name>
<evidence type="ECO:0000256" key="1">
    <source>
        <dbReference type="SAM" id="SignalP"/>
    </source>
</evidence>
<sequence length="119" mass="12912">MPIWMNVLALISVAGGAVLYNETTVTDFGTTTVTKPKAIVSGANYTTDEMVETSCHVISEQLVATATATVSTAFSELCRSDQLEAQLMKIQEKLLDQLRVLESKIEAIGQKLILYNNTA</sequence>